<evidence type="ECO:0000313" key="8">
    <source>
        <dbReference type="Proteomes" id="UP000006591"/>
    </source>
</evidence>
<dbReference type="GO" id="GO:0080019">
    <property type="term" value="F:alcohol-forming very long-chain fatty acyl-CoA reductase activity"/>
    <property type="evidence" value="ECO:0007669"/>
    <property type="project" value="InterPro"/>
</dbReference>
<accession>A0A0E0GZH6</accession>
<keyword evidence="8" id="KW-1185">Reference proteome</keyword>
<reference evidence="7" key="1">
    <citation type="submission" date="2015-04" db="UniProtKB">
        <authorList>
            <consortium name="EnsemblPlants"/>
        </authorList>
    </citation>
    <scope>IDENTIFICATION</scope>
    <source>
        <strain evidence="7">SL10</strain>
    </source>
</reference>
<dbReference type="Pfam" id="PF07993">
    <property type="entry name" value="NAD_binding_4"/>
    <property type="match status" value="1"/>
</dbReference>
<evidence type="ECO:0000256" key="3">
    <source>
        <dbReference type="ARBA" id="ARBA00023098"/>
    </source>
</evidence>
<dbReference type="HOGENOM" id="CLU_024661_4_2_1"/>
<comment type="function">
    <text evidence="4">Catalyzes the reduction of fatty acyl-CoA to fatty alcohols.</text>
</comment>
<dbReference type="SUPFAM" id="SSF51735">
    <property type="entry name" value="NAD(P)-binding Rossmann-fold domains"/>
    <property type="match status" value="1"/>
</dbReference>
<dbReference type="PANTHER" id="PTHR11011">
    <property type="entry name" value="MALE STERILITY PROTEIN 2-RELATED"/>
    <property type="match status" value="1"/>
</dbReference>
<dbReference type="GO" id="GO:0010345">
    <property type="term" value="P:suberin biosynthetic process"/>
    <property type="evidence" value="ECO:0007669"/>
    <property type="project" value="TreeGrafter"/>
</dbReference>
<dbReference type="InterPro" id="IPR036291">
    <property type="entry name" value="NAD(P)-bd_dom_sf"/>
</dbReference>
<dbReference type="GO" id="GO:0102965">
    <property type="term" value="F:alcohol-forming long-chain fatty acyl-CoA reductase activity"/>
    <property type="evidence" value="ECO:0007669"/>
    <property type="project" value="UniProtKB-EC"/>
</dbReference>
<comment type="catalytic activity">
    <reaction evidence="4">
        <text>a long-chain fatty acyl-CoA + 2 NADPH + 2 H(+) = a long-chain primary fatty alcohol + 2 NADP(+) + CoA</text>
        <dbReference type="Rhea" id="RHEA:52716"/>
        <dbReference type="ChEBI" id="CHEBI:15378"/>
        <dbReference type="ChEBI" id="CHEBI:57287"/>
        <dbReference type="ChEBI" id="CHEBI:57783"/>
        <dbReference type="ChEBI" id="CHEBI:58349"/>
        <dbReference type="ChEBI" id="CHEBI:77396"/>
        <dbReference type="ChEBI" id="CHEBI:83139"/>
        <dbReference type="EC" id="1.2.1.84"/>
    </reaction>
</comment>
<dbReference type="OMA" id="TMIRICK"/>
<feature type="domain" description="Thioester reductase (TE)" evidence="6">
    <location>
        <begin position="17"/>
        <end position="318"/>
    </location>
</feature>
<dbReference type="AlphaFoldDB" id="A0A0E0GZH6"/>
<dbReference type="CDD" id="cd05236">
    <property type="entry name" value="FAR-N_SDR_e"/>
    <property type="match status" value="1"/>
</dbReference>
<evidence type="ECO:0000256" key="4">
    <source>
        <dbReference type="RuleBase" id="RU363097"/>
    </source>
</evidence>
<dbReference type="Gramene" id="ONIVA04G07070.3">
    <property type="protein sequence ID" value="ONIVA04G07070.3"/>
    <property type="gene ID" value="ONIVA04G07070"/>
</dbReference>
<dbReference type="GO" id="GO:0035336">
    <property type="term" value="P:long-chain fatty-acyl-CoA metabolic process"/>
    <property type="evidence" value="ECO:0007669"/>
    <property type="project" value="TreeGrafter"/>
</dbReference>
<evidence type="ECO:0000259" key="6">
    <source>
        <dbReference type="Pfam" id="PF07993"/>
    </source>
</evidence>
<dbReference type="InterPro" id="IPR013120">
    <property type="entry name" value="FAR_NAD-bd"/>
</dbReference>
<organism evidence="7">
    <name type="scientific">Oryza nivara</name>
    <name type="common">Indian wild rice</name>
    <name type="synonym">Oryza sativa f. spontanea</name>
    <dbReference type="NCBI Taxonomy" id="4536"/>
    <lineage>
        <taxon>Eukaryota</taxon>
        <taxon>Viridiplantae</taxon>
        <taxon>Streptophyta</taxon>
        <taxon>Embryophyta</taxon>
        <taxon>Tracheophyta</taxon>
        <taxon>Spermatophyta</taxon>
        <taxon>Magnoliopsida</taxon>
        <taxon>Liliopsida</taxon>
        <taxon>Poales</taxon>
        <taxon>Poaceae</taxon>
        <taxon>BOP clade</taxon>
        <taxon>Oryzoideae</taxon>
        <taxon>Oryzeae</taxon>
        <taxon>Oryzinae</taxon>
        <taxon>Oryza</taxon>
    </lineage>
</organism>
<feature type="domain" description="Fatty acyl-CoA reductase C-terminal" evidence="5">
    <location>
        <begin position="392"/>
        <end position="489"/>
    </location>
</feature>
<dbReference type="eggNOG" id="KOG1221">
    <property type="taxonomic scope" value="Eukaryota"/>
</dbReference>
<evidence type="ECO:0000256" key="1">
    <source>
        <dbReference type="ARBA" id="ARBA00005928"/>
    </source>
</evidence>
<keyword evidence="4" id="KW-0521">NADP</keyword>
<evidence type="ECO:0000313" key="7">
    <source>
        <dbReference type="EnsemblPlants" id="ONIVA04G07070.3"/>
    </source>
</evidence>
<dbReference type="Gene3D" id="3.40.50.720">
    <property type="entry name" value="NAD(P)-binding Rossmann-like Domain"/>
    <property type="match status" value="1"/>
</dbReference>
<evidence type="ECO:0000259" key="5">
    <source>
        <dbReference type="Pfam" id="PF03015"/>
    </source>
</evidence>
<proteinExistence type="inferred from homology"/>
<dbReference type="EnsemblPlants" id="ONIVA04G07070.3">
    <property type="protein sequence ID" value="ONIVA04G07070.3"/>
    <property type="gene ID" value="ONIVA04G07070"/>
</dbReference>
<evidence type="ECO:0000256" key="2">
    <source>
        <dbReference type="ARBA" id="ARBA00022516"/>
    </source>
</evidence>
<reference evidence="7" key="2">
    <citation type="submission" date="2018-04" db="EMBL/GenBank/DDBJ databases">
        <title>OnivRS2 (Oryza nivara Reference Sequence Version 2).</title>
        <authorList>
            <person name="Zhang J."/>
            <person name="Kudrna D."/>
            <person name="Lee S."/>
            <person name="Talag J."/>
            <person name="Rajasekar S."/>
            <person name="Welchert J."/>
            <person name="Hsing Y.-I."/>
            <person name="Wing R.A."/>
        </authorList>
    </citation>
    <scope>NUCLEOTIDE SEQUENCE [LARGE SCALE GENOMIC DNA]</scope>
    <source>
        <strain evidence="7">SL10</strain>
    </source>
</reference>
<dbReference type="Pfam" id="PF03015">
    <property type="entry name" value="Sterile"/>
    <property type="match status" value="1"/>
</dbReference>
<keyword evidence="4" id="KW-0560">Oxidoreductase</keyword>
<keyword evidence="3 4" id="KW-0443">Lipid metabolism</keyword>
<dbReference type="STRING" id="4536.A0A0E0GZH6"/>
<comment type="similarity">
    <text evidence="1 4">Belongs to the fatty acyl-CoA reductase family.</text>
</comment>
<dbReference type="EC" id="1.2.1.84" evidence="4"/>
<protein>
    <recommendedName>
        <fullName evidence="4">Fatty acyl-CoA reductase</fullName>
        <ecNumber evidence="4">1.2.1.84</ecNumber>
    </recommendedName>
</protein>
<sequence>METGGIAERFRDKTILITGATGFLGKLLVEKILRVQPEVRKLYLLVRAPDAIAAEERVLTEVVGKGLFDVLREQYGAGFNSFIKEKIYALPGDVMHENFGLESYEVLQLSKKVDIIVNGAATTNFMERYDVALATNAAGVMHLCQFAKQCDNLKMVLHVSTAYVAGEQAGQLLEKPFQIGRALRLDYQLDIEAELQLVDSIKSELRIKCSSDDKLEKTTMRKLGLKRATHFGWPNTYVLTKAMGEMLLQQLGQDLPVVIVRPSMITSTFQEPMPGWIEETRTIDVIFVAYNDQTLPCFIFDGSVIFDLIPGDMVINAMMAAINSQWNKRAQVIYHVTSAHQNPLPASLIEESMFRYFDINPRTSKDGKAIKNKRPLAFKRLAYFQAYMILRYKLPLEMMRAANVLLGGIYTKNYYEFNRDYNILMTVAKLFAPYVFFKGWFDDTNLRKLWKATAMDQNDDASIFNFDPKCINWSSYLVNTHIPAAIKYANDQKAKARRKSDFLFFSFCAQELTGIPRRQWQRRLVFGGEALVCDLGVEAIPFLWSAAREAPVARLAAAGRYRRRRRPWRRRLRRTPGRGGGLVRFTEPRGLQRWRRPKLGRPGVAAHRAAGDVPATDWMGGSWGGFEEVKEVEIAILLPPVLSLLVEGRRNYGGGKVEVSSGHSSVDRPRAGVWRHRIGARQHELGNKKDDRYDVALATNTAGVVHLCQFAKRCHKPKMLLHVFF</sequence>
<dbReference type="Proteomes" id="UP000006591">
    <property type="component" value="Chromosome 4"/>
</dbReference>
<dbReference type="CDD" id="cd09071">
    <property type="entry name" value="FAR_C"/>
    <property type="match status" value="1"/>
</dbReference>
<keyword evidence="2 4" id="KW-0444">Lipid biosynthesis</keyword>
<name>A0A0E0GZH6_ORYNI</name>
<dbReference type="PANTHER" id="PTHR11011:SF57">
    <property type="entry name" value="FATTY ACYL-COA REDUCTASE"/>
    <property type="match status" value="1"/>
</dbReference>
<dbReference type="InterPro" id="IPR026055">
    <property type="entry name" value="FAR"/>
</dbReference>
<dbReference type="InterPro" id="IPR033640">
    <property type="entry name" value="FAR_C"/>
</dbReference>